<feature type="domain" description="PPC" evidence="1">
    <location>
        <begin position="1"/>
        <end position="116"/>
    </location>
</feature>
<protein>
    <recommendedName>
        <fullName evidence="1">PPC domain-containing protein</fullName>
    </recommendedName>
</protein>
<reference evidence="2" key="1">
    <citation type="submission" date="2021-03" db="EMBL/GenBank/DDBJ databases">
        <authorList>
            <person name="Tran Van P."/>
        </authorList>
    </citation>
    <scope>NUCLEOTIDE SEQUENCE</scope>
</reference>
<feature type="non-terminal residue" evidence="2">
    <location>
        <position position="1"/>
    </location>
</feature>
<accession>A0ABN7PJN9</accession>
<evidence type="ECO:0000313" key="2">
    <source>
        <dbReference type="EMBL" id="CAG2066918.1"/>
    </source>
</evidence>
<keyword evidence="3" id="KW-1185">Reference proteome</keyword>
<dbReference type="PANTHER" id="PTHR34988">
    <property type="entry name" value="PROTEIN, PUTATIVE-RELATED"/>
    <property type="match status" value="1"/>
</dbReference>
<dbReference type="Gene3D" id="3.30.1330.80">
    <property type="entry name" value="Hypothetical protein, similar to alpha- acetolactate decarboxylase, domain 2"/>
    <property type="match status" value="1"/>
</dbReference>
<evidence type="ECO:0000313" key="3">
    <source>
        <dbReference type="Proteomes" id="UP001153148"/>
    </source>
</evidence>
<evidence type="ECO:0000259" key="1">
    <source>
        <dbReference type="PROSITE" id="PS51742"/>
    </source>
</evidence>
<dbReference type="SUPFAM" id="SSF117856">
    <property type="entry name" value="AF0104/ALDC/Ptd012-like"/>
    <property type="match status" value="1"/>
</dbReference>
<organism evidence="2 3">
    <name type="scientific">Timema podura</name>
    <name type="common">Walking stick</name>
    <dbReference type="NCBI Taxonomy" id="61482"/>
    <lineage>
        <taxon>Eukaryota</taxon>
        <taxon>Metazoa</taxon>
        <taxon>Ecdysozoa</taxon>
        <taxon>Arthropoda</taxon>
        <taxon>Hexapoda</taxon>
        <taxon>Insecta</taxon>
        <taxon>Pterygota</taxon>
        <taxon>Neoptera</taxon>
        <taxon>Polyneoptera</taxon>
        <taxon>Phasmatodea</taxon>
        <taxon>Timematodea</taxon>
        <taxon>Timematoidea</taxon>
        <taxon>Timematidae</taxon>
        <taxon>Timema</taxon>
    </lineage>
</organism>
<comment type="caution">
    <text evidence="2">The sequence shown here is derived from an EMBL/GenBank/DDBJ whole genome shotgun (WGS) entry which is preliminary data.</text>
</comment>
<dbReference type="PROSITE" id="PS51742">
    <property type="entry name" value="PPC"/>
    <property type="match status" value="1"/>
</dbReference>
<dbReference type="InterPro" id="IPR005175">
    <property type="entry name" value="PPC_dom"/>
</dbReference>
<dbReference type="EMBL" id="CAJPIN010060747">
    <property type="protein sequence ID" value="CAG2066918.1"/>
    <property type="molecule type" value="Genomic_DNA"/>
</dbReference>
<gene>
    <name evidence="2" type="ORF">TPAB3V08_LOCUS13861</name>
</gene>
<dbReference type="CDD" id="cd11378">
    <property type="entry name" value="DUF296"/>
    <property type="match status" value="1"/>
</dbReference>
<dbReference type="Proteomes" id="UP001153148">
    <property type="component" value="Unassembled WGS sequence"/>
</dbReference>
<name>A0ABN7PJN9_TIMPD</name>
<dbReference type="PANTHER" id="PTHR34988:SF1">
    <property type="entry name" value="DNA-BINDING PROTEIN"/>
    <property type="match status" value="1"/>
</dbReference>
<proteinExistence type="predicted"/>
<dbReference type="Pfam" id="PF03479">
    <property type="entry name" value="PCC"/>
    <property type="match status" value="1"/>
</dbReference>
<sequence length="121" mass="13179">CIGLLMSALKSEWQEYKISATMSPPYRLYIITPPLRGKVRSLNTCFEITSLVGTICSDGAHLHITLGDPDGNTVSGHLVGDAVVETTAEVVLGEILGVCFNREHDPSTGFRELSISRTMRD</sequence>